<evidence type="ECO:0008006" key="3">
    <source>
        <dbReference type="Google" id="ProtNLM"/>
    </source>
</evidence>
<organism evidence="1 2">
    <name type="scientific">Halobacillus karajensis</name>
    <dbReference type="NCBI Taxonomy" id="195088"/>
    <lineage>
        <taxon>Bacteria</taxon>
        <taxon>Bacillati</taxon>
        <taxon>Bacillota</taxon>
        <taxon>Bacilli</taxon>
        <taxon>Bacillales</taxon>
        <taxon>Bacillaceae</taxon>
        <taxon>Halobacillus</taxon>
    </lineage>
</organism>
<keyword evidence="2" id="KW-1185">Reference proteome</keyword>
<dbReference type="RefSeq" id="WP_035508675.1">
    <property type="nucleotide sequence ID" value="NZ_CCDH010000003.1"/>
</dbReference>
<dbReference type="AlphaFoldDB" id="A0A024P5X2"/>
<name>A0A024P5X2_9BACI</name>
<comment type="caution">
    <text evidence="1">The sequence shown here is derived from an EMBL/GenBank/DDBJ whole genome shotgun (WGS) entry which is preliminary data.</text>
</comment>
<gene>
    <name evidence="1" type="ORF">BN983_02425</name>
</gene>
<evidence type="ECO:0000313" key="2">
    <source>
        <dbReference type="Proteomes" id="UP000028868"/>
    </source>
</evidence>
<dbReference type="Proteomes" id="UP000028868">
    <property type="component" value="Unassembled WGS sequence"/>
</dbReference>
<dbReference type="EMBL" id="CCDI010000002">
    <property type="protein sequence ID" value="CDQ24158.1"/>
    <property type="molecule type" value="Genomic_DNA"/>
</dbReference>
<protein>
    <recommendedName>
        <fullName evidence="3">Cytosolic protein</fullName>
    </recommendedName>
</protein>
<proteinExistence type="predicted"/>
<reference evidence="2" key="1">
    <citation type="submission" date="2014-03" db="EMBL/GenBank/DDBJ databases">
        <authorList>
            <person name="Urmite Genomes U."/>
        </authorList>
    </citation>
    <scope>NUCLEOTIDE SEQUENCE [LARGE SCALE GENOMIC DNA]</scope>
    <source>
        <strain evidence="2">HD-03</strain>
    </source>
</reference>
<sequence length="74" mass="8440">MYVGRDLSALSMEPKQNWQEKELGYFHYALSQSSPYLNAEGITLLREINEEIKRRGGLGQQEATWTSGTHPVID</sequence>
<accession>A0A024P5X2</accession>
<dbReference type="OrthoDB" id="2691543at2"/>
<reference evidence="1 2" key="2">
    <citation type="submission" date="2014-05" db="EMBL/GenBank/DDBJ databases">
        <title>Draft genome sequence of Halobacillus karajensis HK-03.</title>
        <authorList>
            <person name="Khelaifia S."/>
            <person name="Croce O."/>
            <person name="Lagier J.C."/>
            <person name="Raoult D."/>
        </authorList>
    </citation>
    <scope>NUCLEOTIDE SEQUENCE [LARGE SCALE GENOMIC DNA]</scope>
    <source>
        <strain evidence="1 2">HD-03</strain>
    </source>
</reference>
<evidence type="ECO:0000313" key="1">
    <source>
        <dbReference type="EMBL" id="CDQ24158.1"/>
    </source>
</evidence>